<dbReference type="Pfam" id="PF05175">
    <property type="entry name" value="MTS"/>
    <property type="match status" value="1"/>
</dbReference>
<name>A0A011NUU7_9PROT</name>
<dbReference type="GO" id="GO:0102559">
    <property type="term" value="F:peptide chain release factor N(5)-glutamine methyltransferase activity"/>
    <property type="evidence" value="ECO:0007669"/>
    <property type="project" value="UniProtKB-EC"/>
</dbReference>
<evidence type="ECO:0000256" key="3">
    <source>
        <dbReference type="ARBA" id="ARBA00022691"/>
    </source>
</evidence>
<feature type="binding site" evidence="5">
    <location>
        <position position="137"/>
    </location>
    <ligand>
        <name>S-adenosyl-L-methionine</name>
        <dbReference type="ChEBI" id="CHEBI:59789"/>
    </ligand>
</feature>
<dbReference type="Proteomes" id="UP000020218">
    <property type="component" value="Unassembled WGS sequence"/>
</dbReference>
<evidence type="ECO:0000256" key="6">
    <source>
        <dbReference type="SAM" id="MobiDB-lite"/>
    </source>
</evidence>
<evidence type="ECO:0000256" key="1">
    <source>
        <dbReference type="ARBA" id="ARBA00022603"/>
    </source>
</evidence>
<dbReference type="InterPro" id="IPR002052">
    <property type="entry name" value="DNA_methylase_N6_adenine_CS"/>
</dbReference>
<evidence type="ECO:0000256" key="5">
    <source>
        <dbReference type="HAMAP-Rule" id="MF_02126"/>
    </source>
</evidence>
<dbReference type="EC" id="2.1.1.297" evidence="5"/>
<dbReference type="CDD" id="cd02440">
    <property type="entry name" value="AdoMet_MTases"/>
    <property type="match status" value="1"/>
</dbReference>
<feature type="binding site" evidence="5">
    <location>
        <begin position="179"/>
        <end position="182"/>
    </location>
    <ligand>
        <name>substrate</name>
    </ligand>
</feature>
<keyword evidence="2 5" id="KW-0808">Transferase</keyword>
<comment type="similarity">
    <text evidence="5">Belongs to the protein N5-glutamine methyltransferase family. PrmC subfamily.</text>
</comment>
<sequence length="294" mass="31522">MTTIGEAWRLARQRIDRLDARLLVEHVASCSHADLLAHPGRPLSALQVRQLEALVQRRTSGEPLAHLVGSVGFYGREFSVSADVLVPRPETELLVELALERLRALQEPAVADLGTGSGVLAVSLKCHCPQARVVAVDLSAAALVVARMNAARHGVSIRFIEGDWYGPLGGERFDLIVANPPYVAMSDPHLASGGLPFEPRMALTDGVAGGDGLECTRVIIGGAAMHLLPGGWLLVEHGHDQGEAVRQLLQEAGLTGIATWPDLAGIERVSAARLPGSRDRESQQDGFFFQTHEL</sequence>
<accession>A0A011NUU7</accession>
<dbReference type="InterPro" id="IPR050320">
    <property type="entry name" value="N5-glutamine_MTase"/>
</dbReference>
<dbReference type="FunFam" id="3.40.50.150:FF:000053">
    <property type="entry name" value="Release factor glutamine methyltransferase"/>
    <property type="match status" value="1"/>
</dbReference>
<dbReference type="AlphaFoldDB" id="A0A011NUU7"/>
<dbReference type="GO" id="GO:0032259">
    <property type="term" value="P:methylation"/>
    <property type="evidence" value="ECO:0007669"/>
    <property type="project" value="UniProtKB-KW"/>
</dbReference>
<dbReference type="InterPro" id="IPR040758">
    <property type="entry name" value="PrmC_N"/>
</dbReference>
<dbReference type="PANTHER" id="PTHR18895">
    <property type="entry name" value="HEMK METHYLTRANSFERASE"/>
    <property type="match status" value="1"/>
</dbReference>
<evidence type="ECO:0000259" key="8">
    <source>
        <dbReference type="Pfam" id="PF17827"/>
    </source>
</evidence>
<feature type="region of interest" description="Disordered" evidence="6">
    <location>
        <begin position="273"/>
        <end position="294"/>
    </location>
</feature>
<feature type="binding site" evidence="5">
    <location>
        <position position="179"/>
    </location>
    <ligand>
        <name>S-adenosyl-L-methionine</name>
        <dbReference type="ChEBI" id="CHEBI:59789"/>
    </ligand>
</feature>
<dbReference type="PANTHER" id="PTHR18895:SF74">
    <property type="entry name" value="MTRF1L RELEASE FACTOR GLUTAMINE METHYLTRANSFERASE"/>
    <property type="match status" value="1"/>
</dbReference>
<dbReference type="InterPro" id="IPR019874">
    <property type="entry name" value="RF_methyltr_PrmC"/>
</dbReference>
<dbReference type="PROSITE" id="PS00092">
    <property type="entry name" value="N6_MTASE"/>
    <property type="match status" value="1"/>
</dbReference>
<protein>
    <recommendedName>
        <fullName evidence="5">Release factor glutamine methyltransferase</fullName>
        <shortName evidence="5">RF MTase</shortName>
        <ecNumber evidence="5">2.1.1.297</ecNumber>
    </recommendedName>
    <alternativeName>
        <fullName evidence="5">N5-glutamine methyltransferase PrmC</fullName>
    </alternativeName>
    <alternativeName>
        <fullName evidence="5">Protein-(glutamine-N5) MTase PrmC</fullName>
    </alternativeName>
    <alternativeName>
        <fullName evidence="5">Protein-glutamine N-methyltransferase PrmC</fullName>
    </alternativeName>
</protein>
<comment type="catalytic activity">
    <reaction evidence="4 5">
        <text>L-glutaminyl-[peptide chain release factor] + S-adenosyl-L-methionine = N(5)-methyl-L-glutaminyl-[peptide chain release factor] + S-adenosyl-L-homocysteine + H(+)</text>
        <dbReference type="Rhea" id="RHEA:42896"/>
        <dbReference type="Rhea" id="RHEA-COMP:10271"/>
        <dbReference type="Rhea" id="RHEA-COMP:10272"/>
        <dbReference type="ChEBI" id="CHEBI:15378"/>
        <dbReference type="ChEBI" id="CHEBI:30011"/>
        <dbReference type="ChEBI" id="CHEBI:57856"/>
        <dbReference type="ChEBI" id="CHEBI:59789"/>
        <dbReference type="ChEBI" id="CHEBI:61891"/>
        <dbReference type="EC" id="2.1.1.297"/>
    </reaction>
</comment>
<dbReference type="Gene3D" id="3.40.50.150">
    <property type="entry name" value="Vaccinia Virus protein VP39"/>
    <property type="match status" value="1"/>
</dbReference>
<keyword evidence="3 5" id="KW-0949">S-adenosyl-L-methionine</keyword>
<feature type="binding site" evidence="5">
    <location>
        <begin position="114"/>
        <end position="118"/>
    </location>
    <ligand>
        <name>S-adenosyl-L-methionine</name>
        <dbReference type="ChEBI" id="CHEBI:59789"/>
    </ligand>
</feature>
<dbReference type="Pfam" id="PF17827">
    <property type="entry name" value="PrmC_N"/>
    <property type="match status" value="1"/>
</dbReference>
<evidence type="ECO:0000256" key="2">
    <source>
        <dbReference type="ARBA" id="ARBA00022679"/>
    </source>
</evidence>
<keyword evidence="1 5" id="KW-0489">Methyltransferase</keyword>
<comment type="function">
    <text evidence="5">Methylates the class 1 translation termination release factors RF1/PrfA and RF2/PrfB on the glutamine residue of the universally conserved GGQ motif.</text>
</comment>
<organism evidence="9 10">
    <name type="scientific">Candidatus Accumulibacter adjunctus</name>
    <dbReference type="NCBI Taxonomy" id="1454001"/>
    <lineage>
        <taxon>Bacteria</taxon>
        <taxon>Pseudomonadati</taxon>
        <taxon>Pseudomonadota</taxon>
        <taxon>Betaproteobacteria</taxon>
        <taxon>Candidatus Accumulibacter</taxon>
    </lineage>
</organism>
<dbReference type="EMBL" id="JFAX01000005">
    <property type="protein sequence ID" value="EXI68357.1"/>
    <property type="molecule type" value="Genomic_DNA"/>
</dbReference>
<feature type="binding site" evidence="5">
    <location>
        <position position="164"/>
    </location>
    <ligand>
        <name>S-adenosyl-L-methionine</name>
        <dbReference type="ChEBI" id="CHEBI:59789"/>
    </ligand>
</feature>
<evidence type="ECO:0000313" key="10">
    <source>
        <dbReference type="Proteomes" id="UP000020218"/>
    </source>
</evidence>
<gene>
    <name evidence="5 9" type="primary">prmC</name>
    <name evidence="9" type="ORF">AW08_01138</name>
</gene>
<dbReference type="PATRIC" id="fig|1454001.3.peg.1160"/>
<feature type="domain" description="Methyltransferase small" evidence="7">
    <location>
        <begin position="97"/>
        <end position="186"/>
    </location>
</feature>
<evidence type="ECO:0000313" key="9">
    <source>
        <dbReference type="EMBL" id="EXI68357.1"/>
    </source>
</evidence>
<dbReference type="NCBIfam" id="TIGR00536">
    <property type="entry name" value="hemK_fam"/>
    <property type="match status" value="1"/>
</dbReference>
<dbReference type="GO" id="GO:0003676">
    <property type="term" value="F:nucleic acid binding"/>
    <property type="evidence" value="ECO:0007669"/>
    <property type="project" value="InterPro"/>
</dbReference>
<reference evidence="9" key="1">
    <citation type="submission" date="2014-02" db="EMBL/GenBank/DDBJ databases">
        <title>Expanding our view of genomic diversity in Candidatus Accumulibacter clades.</title>
        <authorList>
            <person name="Skennerton C.T."/>
            <person name="Barr J.J."/>
            <person name="Slater F.R."/>
            <person name="Bond P.L."/>
            <person name="Tyson G.W."/>
        </authorList>
    </citation>
    <scope>NUCLEOTIDE SEQUENCE [LARGE SCALE GENOMIC DNA]</scope>
</reference>
<keyword evidence="10" id="KW-1185">Reference proteome</keyword>
<dbReference type="Gene3D" id="1.10.8.10">
    <property type="entry name" value="DNA helicase RuvA subunit, C-terminal domain"/>
    <property type="match status" value="1"/>
</dbReference>
<comment type="caution">
    <text evidence="9">The sequence shown here is derived from an EMBL/GenBank/DDBJ whole genome shotgun (WGS) entry which is preliminary data.</text>
</comment>
<dbReference type="HAMAP" id="MF_02126">
    <property type="entry name" value="RF_methyltr_PrmC"/>
    <property type="match status" value="1"/>
</dbReference>
<dbReference type="InterPro" id="IPR004556">
    <property type="entry name" value="HemK-like"/>
</dbReference>
<dbReference type="STRING" id="1454001.AW08_01138"/>
<proteinExistence type="inferred from homology"/>
<dbReference type="SUPFAM" id="SSF53335">
    <property type="entry name" value="S-adenosyl-L-methionine-dependent methyltransferases"/>
    <property type="match status" value="1"/>
</dbReference>
<evidence type="ECO:0000256" key="4">
    <source>
        <dbReference type="ARBA" id="ARBA00048391"/>
    </source>
</evidence>
<dbReference type="NCBIfam" id="TIGR03534">
    <property type="entry name" value="RF_mod_PrmC"/>
    <property type="match status" value="1"/>
</dbReference>
<dbReference type="InterPro" id="IPR007848">
    <property type="entry name" value="Small_mtfrase_dom"/>
</dbReference>
<feature type="domain" description="Release factor glutamine methyltransferase N-terminal" evidence="8">
    <location>
        <begin position="11"/>
        <end position="69"/>
    </location>
</feature>
<evidence type="ECO:0000259" key="7">
    <source>
        <dbReference type="Pfam" id="PF05175"/>
    </source>
</evidence>
<dbReference type="InterPro" id="IPR029063">
    <property type="entry name" value="SAM-dependent_MTases_sf"/>
</dbReference>